<comment type="caution">
    <text evidence="1">The sequence shown here is derived from an EMBL/GenBank/DDBJ whole genome shotgun (WGS) entry which is preliminary data.</text>
</comment>
<reference evidence="1" key="1">
    <citation type="journal article" date="2015" name="Nature">
        <title>Complex archaea that bridge the gap between prokaryotes and eukaryotes.</title>
        <authorList>
            <person name="Spang A."/>
            <person name="Saw J.H."/>
            <person name="Jorgensen S.L."/>
            <person name="Zaremba-Niedzwiedzka K."/>
            <person name="Martijn J."/>
            <person name="Lind A.E."/>
            <person name="van Eijk R."/>
            <person name="Schleper C."/>
            <person name="Guy L."/>
            <person name="Ettema T.J."/>
        </authorList>
    </citation>
    <scope>NUCLEOTIDE SEQUENCE</scope>
</reference>
<protein>
    <submittedName>
        <fullName evidence="1">Uncharacterized protein</fullName>
    </submittedName>
</protein>
<dbReference type="AlphaFoldDB" id="A0A0F8YC90"/>
<evidence type="ECO:0000313" key="1">
    <source>
        <dbReference type="EMBL" id="KKK71320.1"/>
    </source>
</evidence>
<sequence>MLELIDLFSNVIATGLEPFVIPLLIAGGTI</sequence>
<gene>
    <name evidence="1" type="ORF">LCGC14_2915060</name>
</gene>
<proteinExistence type="predicted"/>
<name>A0A0F8YC90_9ZZZZ</name>
<accession>A0A0F8YC90</accession>
<feature type="non-terminal residue" evidence="1">
    <location>
        <position position="30"/>
    </location>
</feature>
<organism evidence="1">
    <name type="scientific">marine sediment metagenome</name>
    <dbReference type="NCBI Taxonomy" id="412755"/>
    <lineage>
        <taxon>unclassified sequences</taxon>
        <taxon>metagenomes</taxon>
        <taxon>ecological metagenomes</taxon>
    </lineage>
</organism>
<dbReference type="EMBL" id="LAZR01057792">
    <property type="protein sequence ID" value="KKK71320.1"/>
    <property type="molecule type" value="Genomic_DNA"/>
</dbReference>